<dbReference type="InterPro" id="IPR036136">
    <property type="entry name" value="Nit/Sulf_reduc_fer-like_dom_sf"/>
</dbReference>
<evidence type="ECO:0000256" key="5">
    <source>
        <dbReference type="ARBA" id="ARBA00012353"/>
    </source>
</evidence>
<dbReference type="InterPro" id="IPR006067">
    <property type="entry name" value="NO2/SO3_Rdtase_4Fe4S_dom"/>
</dbReference>
<dbReference type="AlphaFoldDB" id="A0A1G6YMN9"/>
<dbReference type="EMBL" id="FMZZ01000022">
    <property type="protein sequence ID" value="SDD91590.1"/>
    <property type="molecule type" value="Genomic_DNA"/>
</dbReference>
<dbReference type="Pfam" id="PF01077">
    <property type="entry name" value="NIR_SIR"/>
    <property type="match status" value="2"/>
</dbReference>
<evidence type="ECO:0000259" key="15">
    <source>
        <dbReference type="Pfam" id="PF01077"/>
    </source>
</evidence>
<evidence type="ECO:0000256" key="13">
    <source>
        <dbReference type="ARBA" id="ARBA00049518"/>
    </source>
</evidence>
<organism evidence="17 18">
    <name type="scientific">Actinokineospora iranica</name>
    <dbReference type="NCBI Taxonomy" id="1271860"/>
    <lineage>
        <taxon>Bacteria</taxon>
        <taxon>Bacillati</taxon>
        <taxon>Actinomycetota</taxon>
        <taxon>Actinomycetes</taxon>
        <taxon>Pseudonocardiales</taxon>
        <taxon>Pseudonocardiaceae</taxon>
        <taxon>Actinokineospora</taxon>
    </lineage>
</organism>
<dbReference type="OrthoDB" id="3189055at2"/>
<feature type="domain" description="Nitrite/Sulfite reductase ferredoxin-like" evidence="16">
    <location>
        <begin position="347"/>
        <end position="412"/>
    </location>
</feature>
<comment type="similarity">
    <text evidence="4">Belongs to the nitrite and sulfite reductase 4Fe-4S domain family.</text>
</comment>
<dbReference type="PANTHER" id="PTHR32439">
    <property type="entry name" value="FERREDOXIN--NITRITE REDUCTASE, CHLOROPLASTIC"/>
    <property type="match status" value="1"/>
</dbReference>
<accession>A0A1G6YMN9</accession>
<dbReference type="InterPro" id="IPR006066">
    <property type="entry name" value="NO2/SO3_Rdtase_FeS/sirohaem_BS"/>
</dbReference>
<feature type="compositionally biased region" description="Basic and acidic residues" evidence="14">
    <location>
        <begin position="39"/>
        <end position="48"/>
    </location>
</feature>
<protein>
    <recommendedName>
        <fullName evidence="5">assimilatory sulfite reductase (ferredoxin)</fullName>
        <ecNumber evidence="5">1.8.7.1</ecNumber>
    </recommendedName>
</protein>
<keyword evidence="6" id="KW-0004">4Fe-4S</keyword>
<comment type="catalytic activity">
    <reaction evidence="13">
        <text>hydrogen sulfide + 6 oxidized [2Fe-2S]-[ferredoxin] + 3 H2O = sulfite + 6 reduced [2Fe-2S]-[ferredoxin] + 7 H(+)</text>
        <dbReference type="Rhea" id="RHEA:23132"/>
        <dbReference type="Rhea" id="RHEA-COMP:10000"/>
        <dbReference type="Rhea" id="RHEA-COMP:10001"/>
        <dbReference type="ChEBI" id="CHEBI:15377"/>
        <dbReference type="ChEBI" id="CHEBI:15378"/>
        <dbReference type="ChEBI" id="CHEBI:17359"/>
        <dbReference type="ChEBI" id="CHEBI:29919"/>
        <dbReference type="ChEBI" id="CHEBI:33737"/>
        <dbReference type="ChEBI" id="CHEBI:33738"/>
        <dbReference type="EC" id="1.8.7.1"/>
    </reaction>
</comment>
<keyword evidence="8" id="KW-0479">Metal-binding</keyword>
<evidence type="ECO:0000313" key="18">
    <source>
        <dbReference type="Proteomes" id="UP000199501"/>
    </source>
</evidence>
<comment type="function">
    <text evidence="3">Catalyzes the reduction of sulfite to sulfide, a step in the biosynthesis of sulfur-containing amino acids and cofactors.</text>
</comment>
<evidence type="ECO:0000256" key="9">
    <source>
        <dbReference type="ARBA" id="ARBA00022784"/>
    </source>
</evidence>
<keyword evidence="10" id="KW-0560">Oxidoreductase</keyword>
<name>A0A1G6YMN9_9PSEU</name>
<dbReference type="FunFam" id="3.30.413.10:FF:000009">
    <property type="entry name" value="Sulfite reductase [ferredoxin]"/>
    <property type="match status" value="1"/>
</dbReference>
<dbReference type="GO" id="GO:0050311">
    <property type="term" value="F:sulfite reductase (ferredoxin) activity"/>
    <property type="evidence" value="ECO:0007669"/>
    <property type="project" value="UniProtKB-EC"/>
</dbReference>
<dbReference type="SUPFAM" id="SSF56014">
    <property type="entry name" value="Nitrite and sulphite reductase 4Fe-4S domain-like"/>
    <property type="match status" value="2"/>
</dbReference>
<keyword evidence="11" id="KW-0408">Iron</keyword>
<sequence length="567" mass="62290">MAPTTPPTDTPAAKGKRAPARRGEGQWALGYREPLNPNERSKKDDNPLHVRDRIENIYARGGFDSIDPGDLRGRFRWYGLYTQRKPGIDGGRTATLEPEELDDEYFMLRVRIDGGAVTTQQLAVIGEVSQTYARDTADITDRQNIQYHWIRVEDMPTIWAKLEGAGLTTMEACGDSPRVILGSPVAGIAADEVIDGTPAIDEIKRRFIGDKAFSNLPRKFKSAVSGLPDVAHEIHDVAFVGVVHPEHGPGFDVWVGGGLSTNPMIGQRLGAWVPLDEVADVYGAVISVFRDYGYRRLRHRARIKFLVKDWGAAKFREVMEEKYLGRKLVDGPAPEVPDVQRDHVGVHRQKDGKFYVGAAPIAGRVSGSTLVEVAKAAERAGSNRVRFTPLQKLVVLDVAEGEVAGLRAELTKLGLQTEPSPWRRGIMACTGIEFCKLAIVETKGRAVDLVTKLEARLTDITDGVTAPISIHINGCPNSCARIQTADIGLKGQIVTDDDGNQVEGFQVHLGGGLGLDAGFGRKLRGHKVTGDELPDYVERVVRNFVAKREPDERFAQWVTRADDADLR</sequence>
<dbReference type="Gene3D" id="3.90.480.20">
    <property type="match status" value="1"/>
</dbReference>
<evidence type="ECO:0000256" key="12">
    <source>
        <dbReference type="ARBA" id="ARBA00023014"/>
    </source>
</evidence>
<feature type="domain" description="Nitrite/sulphite reductase 4Fe-4S" evidence="15">
    <location>
        <begin position="173"/>
        <end position="327"/>
    </location>
</feature>
<dbReference type="InterPro" id="IPR005117">
    <property type="entry name" value="NiRdtase/SiRdtase_haem-b_fer"/>
</dbReference>
<evidence type="ECO:0000256" key="14">
    <source>
        <dbReference type="SAM" id="MobiDB-lite"/>
    </source>
</evidence>
<keyword evidence="12" id="KW-0411">Iron-sulfur</keyword>
<evidence type="ECO:0000256" key="1">
    <source>
        <dbReference type="ARBA" id="ARBA00001929"/>
    </source>
</evidence>
<evidence type="ECO:0000259" key="16">
    <source>
        <dbReference type="Pfam" id="PF03460"/>
    </source>
</evidence>
<evidence type="ECO:0000256" key="11">
    <source>
        <dbReference type="ARBA" id="ARBA00023004"/>
    </source>
</evidence>
<keyword evidence="18" id="KW-1185">Reference proteome</keyword>
<keyword evidence="9" id="KW-0883">Thioether bond</keyword>
<comment type="cofactor">
    <cofactor evidence="2">
        <name>[4Fe-4S] cluster</name>
        <dbReference type="ChEBI" id="CHEBI:49883"/>
    </cofactor>
</comment>
<evidence type="ECO:0000256" key="3">
    <source>
        <dbReference type="ARBA" id="ARBA00003247"/>
    </source>
</evidence>
<evidence type="ECO:0000256" key="6">
    <source>
        <dbReference type="ARBA" id="ARBA00022485"/>
    </source>
</evidence>
<reference evidence="18" key="1">
    <citation type="submission" date="2016-10" db="EMBL/GenBank/DDBJ databases">
        <authorList>
            <person name="Varghese N."/>
            <person name="Submissions S."/>
        </authorList>
    </citation>
    <scope>NUCLEOTIDE SEQUENCE [LARGE SCALE GENOMIC DNA]</scope>
    <source>
        <strain evidence="18">IBRC-M 10403</strain>
    </source>
</reference>
<dbReference type="GO" id="GO:0046872">
    <property type="term" value="F:metal ion binding"/>
    <property type="evidence" value="ECO:0007669"/>
    <property type="project" value="UniProtKB-KW"/>
</dbReference>
<feature type="region of interest" description="Disordered" evidence="14">
    <location>
        <begin position="1"/>
        <end position="48"/>
    </location>
</feature>
<dbReference type="InterPro" id="IPR051329">
    <property type="entry name" value="NIR_SIR_4Fe-4S"/>
</dbReference>
<feature type="domain" description="Nitrite/Sulfite reductase ferredoxin-like" evidence="16">
    <location>
        <begin position="102"/>
        <end position="163"/>
    </location>
</feature>
<dbReference type="FunFam" id="3.30.413.10:FF:000013">
    <property type="entry name" value="Sulfite reductase [ferredoxin]"/>
    <property type="match status" value="1"/>
</dbReference>
<dbReference type="PANTHER" id="PTHR32439:SF0">
    <property type="entry name" value="FERREDOXIN--NITRITE REDUCTASE, CHLOROPLASTIC"/>
    <property type="match status" value="1"/>
</dbReference>
<evidence type="ECO:0000256" key="7">
    <source>
        <dbReference type="ARBA" id="ARBA00022617"/>
    </source>
</evidence>
<dbReference type="Pfam" id="PF03460">
    <property type="entry name" value="NIR_SIR_ferr"/>
    <property type="match status" value="2"/>
</dbReference>
<evidence type="ECO:0000256" key="4">
    <source>
        <dbReference type="ARBA" id="ARBA00010429"/>
    </source>
</evidence>
<dbReference type="Gene3D" id="3.30.413.10">
    <property type="entry name" value="Sulfite Reductase Hemoprotein, domain 1"/>
    <property type="match status" value="2"/>
</dbReference>
<dbReference type="SUPFAM" id="SSF55124">
    <property type="entry name" value="Nitrite/Sulfite reductase N-terminal domain-like"/>
    <property type="match status" value="2"/>
</dbReference>
<evidence type="ECO:0000256" key="10">
    <source>
        <dbReference type="ARBA" id="ARBA00023002"/>
    </source>
</evidence>
<gene>
    <name evidence="17" type="ORF">SAMN05216174_12255</name>
</gene>
<dbReference type="STRING" id="1271860.SAMN05216174_12255"/>
<feature type="domain" description="Nitrite/sulphite reductase 4Fe-4S" evidence="15">
    <location>
        <begin position="424"/>
        <end position="561"/>
    </location>
</feature>
<dbReference type="RefSeq" id="WP_091457265.1">
    <property type="nucleotide sequence ID" value="NZ_FMZZ01000022.1"/>
</dbReference>
<dbReference type="EC" id="1.8.7.1" evidence="5"/>
<keyword evidence="7" id="KW-0349">Heme</keyword>
<proteinExistence type="inferred from homology"/>
<dbReference type="GO" id="GO:0020037">
    <property type="term" value="F:heme binding"/>
    <property type="evidence" value="ECO:0007669"/>
    <property type="project" value="InterPro"/>
</dbReference>
<dbReference type="GO" id="GO:0051539">
    <property type="term" value="F:4 iron, 4 sulfur cluster binding"/>
    <property type="evidence" value="ECO:0007669"/>
    <property type="project" value="UniProtKB-KW"/>
</dbReference>
<evidence type="ECO:0000256" key="2">
    <source>
        <dbReference type="ARBA" id="ARBA00001966"/>
    </source>
</evidence>
<dbReference type="PROSITE" id="PS00365">
    <property type="entry name" value="NIR_SIR"/>
    <property type="match status" value="1"/>
</dbReference>
<comment type="cofactor">
    <cofactor evidence="1">
        <name>siroheme</name>
        <dbReference type="ChEBI" id="CHEBI:60052"/>
    </cofactor>
</comment>
<evidence type="ECO:0000313" key="17">
    <source>
        <dbReference type="EMBL" id="SDD91590.1"/>
    </source>
</evidence>
<dbReference type="Proteomes" id="UP000199501">
    <property type="component" value="Unassembled WGS sequence"/>
</dbReference>
<dbReference type="InterPro" id="IPR045854">
    <property type="entry name" value="NO2/SO3_Rdtase_4Fe4S_sf"/>
</dbReference>
<evidence type="ECO:0000256" key="8">
    <source>
        <dbReference type="ARBA" id="ARBA00022723"/>
    </source>
</evidence>
<dbReference type="PRINTS" id="PR00397">
    <property type="entry name" value="SIROHAEM"/>
</dbReference>